<gene>
    <name evidence="3" type="ORF">CLV71_124129</name>
</gene>
<dbReference type="Gene3D" id="1.10.260.40">
    <property type="entry name" value="lambda repressor-like DNA-binding domains"/>
    <property type="match status" value="1"/>
</dbReference>
<feature type="domain" description="HTH cro/C1-type" evidence="2">
    <location>
        <begin position="58"/>
        <end position="112"/>
    </location>
</feature>
<comment type="caution">
    <text evidence="3">The sequence shown here is derived from an EMBL/GenBank/DDBJ whole genome shotgun (WGS) entry which is preliminary data.</text>
</comment>
<feature type="region of interest" description="Disordered" evidence="1">
    <location>
        <begin position="1"/>
        <end position="47"/>
    </location>
</feature>
<organism evidence="3 4">
    <name type="scientific">Actinophytocola oryzae</name>
    <dbReference type="NCBI Taxonomy" id="502181"/>
    <lineage>
        <taxon>Bacteria</taxon>
        <taxon>Bacillati</taxon>
        <taxon>Actinomycetota</taxon>
        <taxon>Actinomycetes</taxon>
        <taxon>Pseudonocardiales</taxon>
        <taxon>Pseudonocardiaceae</taxon>
    </lineage>
</organism>
<proteinExistence type="predicted"/>
<dbReference type="Proteomes" id="UP000294927">
    <property type="component" value="Unassembled WGS sequence"/>
</dbReference>
<dbReference type="PROSITE" id="PS50943">
    <property type="entry name" value="HTH_CROC1"/>
    <property type="match status" value="1"/>
</dbReference>
<dbReference type="Pfam" id="PF13560">
    <property type="entry name" value="HTH_31"/>
    <property type="match status" value="1"/>
</dbReference>
<name>A0A4R7UUJ2_9PSEU</name>
<dbReference type="SUPFAM" id="SSF47413">
    <property type="entry name" value="lambda repressor-like DNA-binding domains"/>
    <property type="match status" value="1"/>
</dbReference>
<evidence type="ECO:0000313" key="3">
    <source>
        <dbReference type="EMBL" id="TDV40110.1"/>
    </source>
</evidence>
<dbReference type="EMBL" id="SOCP01000024">
    <property type="protein sequence ID" value="TDV40110.1"/>
    <property type="molecule type" value="Genomic_DNA"/>
</dbReference>
<dbReference type="CDD" id="cd00093">
    <property type="entry name" value="HTH_XRE"/>
    <property type="match status" value="1"/>
</dbReference>
<sequence length="172" mass="19293">MTDHPKGVRRTYASRAHDDDGPHVGPAQPQRLTPGGEHEGTPGPIERRYLADGFGRRLRQLRRRAGLTQQQLADRADRTRGHVSRLERGLRRPEWRTLLLLSQALAPTRAEQKAIRVELRMLAGDSAREWRRGGRHYVASVEAELPAVMAKVNRQLRVAGLDEMPPLPGAGK</sequence>
<evidence type="ECO:0000259" key="2">
    <source>
        <dbReference type="PROSITE" id="PS50943"/>
    </source>
</evidence>
<reference evidence="3 4" key="1">
    <citation type="submission" date="2019-03" db="EMBL/GenBank/DDBJ databases">
        <title>Genomic Encyclopedia of Archaeal and Bacterial Type Strains, Phase II (KMG-II): from individual species to whole genera.</title>
        <authorList>
            <person name="Goeker M."/>
        </authorList>
    </citation>
    <scope>NUCLEOTIDE SEQUENCE [LARGE SCALE GENOMIC DNA]</scope>
    <source>
        <strain evidence="3 4">DSM 45499</strain>
    </source>
</reference>
<feature type="compositionally biased region" description="Basic and acidic residues" evidence="1">
    <location>
        <begin position="36"/>
        <end position="47"/>
    </location>
</feature>
<keyword evidence="4" id="KW-1185">Reference proteome</keyword>
<dbReference type="GO" id="GO:0003677">
    <property type="term" value="F:DNA binding"/>
    <property type="evidence" value="ECO:0007669"/>
    <property type="project" value="InterPro"/>
</dbReference>
<dbReference type="InterPro" id="IPR001387">
    <property type="entry name" value="Cro/C1-type_HTH"/>
</dbReference>
<evidence type="ECO:0000256" key="1">
    <source>
        <dbReference type="SAM" id="MobiDB-lite"/>
    </source>
</evidence>
<protein>
    <submittedName>
        <fullName evidence="3">Helix-turn-helix protein</fullName>
    </submittedName>
</protein>
<accession>A0A4R7UUJ2</accession>
<dbReference type="AlphaFoldDB" id="A0A4R7UUJ2"/>
<evidence type="ECO:0000313" key="4">
    <source>
        <dbReference type="Proteomes" id="UP000294927"/>
    </source>
</evidence>
<dbReference type="SMART" id="SM00530">
    <property type="entry name" value="HTH_XRE"/>
    <property type="match status" value="1"/>
</dbReference>
<dbReference type="InterPro" id="IPR010982">
    <property type="entry name" value="Lambda_DNA-bd_dom_sf"/>
</dbReference>